<dbReference type="Proteomes" id="UP001168877">
    <property type="component" value="Unassembled WGS sequence"/>
</dbReference>
<dbReference type="InterPro" id="IPR013083">
    <property type="entry name" value="Znf_RING/FYVE/PHD"/>
</dbReference>
<feature type="region of interest" description="Disordered" evidence="2">
    <location>
        <begin position="69"/>
        <end position="101"/>
    </location>
</feature>
<dbReference type="SUPFAM" id="SSF57850">
    <property type="entry name" value="RING/U-box"/>
    <property type="match status" value="1"/>
</dbReference>
<evidence type="ECO:0000313" key="5">
    <source>
        <dbReference type="Proteomes" id="UP001168877"/>
    </source>
</evidence>
<accession>A0AA39RRY4</accession>
<evidence type="ECO:0000259" key="3">
    <source>
        <dbReference type="PROSITE" id="PS50089"/>
    </source>
</evidence>
<dbReference type="InterPro" id="IPR001841">
    <property type="entry name" value="Znf_RING"/>
</dbReference>
<sequence length="283" mass="30776">MTQLFQILQEPLIGSEEIRETRTRTRTKTILALLREKMDSVDHDHHGRIRRTLKERLGLKGMGCCGGPTWGFRPTTTPVTASDSEEEEQQLQQQNHHHQLQLHLQLQLQEDQQEQISNQVSDPGCFSPAPVLNSSGNSMNLAAALAAERHFRAVEGTSNLEASPTNVDVINNNNNSNSSSSGGGGGNNVGVMITAPGTPMRVSLMRLLAETDGGDVEEERRAVGGGGGGGNDTVCCVCMVRKKGAAFIPCGHTFCRVCSREVWLNRGSCPLCNRSILEILDIF</sequence>
<protein>
    <recommendedName>
        <fullName evidence="3">RING-type domain-containing protein</fullName>
    </recommendedName>
</protein>
<dbReference type="SMART" id="SM00184">
    <property type="entry name" value="RING"/>
    <property type="match status" value="1"/>
</dbReference>
<reference evidence="4" key="2">
    <citation type="submission" date="2023-06" db="EMBL/GenBank/DDBJ databases">
        <authorList>
            <person name="Swenson N.G."/>
            <person name="Wegrzyn J.L."/>
            <person name="Mcevoy S.L."/>
        </authorList>
    </citation>
    <scope>NUCLEOTIDE SEQUENCE</scope>
    <source>
        <strain evidence="4">NS2018</strain>
        <tissue evidence="4">Leaf</tissue>
    </source>
</reference>
<keyword evidence="1" id="KW-0863">Zinc-finger</keyword>
<evidence type="ECO:0000256" key="1">
    <source>
        <dbReference type="PROSITE-ProRule" id="PRU00175"/>
    </source>
</evidence>
<dbReference type="Gene3D" id="3.30.40.10">
    <property type="entry name" value="Zinc/RING finger domain, C3HC4 (zinc finger)"/>
    <property type="match status" value="1"/>
</dbReference>
<dbReference type="GO" id="GO:0008270">
    <property type="term" value="F:zinc ion binding"/>
    <property type="evidence" value="ECO:0007669"/>
    <property type="project" value="UniProtKB-KW"/>
</dbReference>
<feature type="region of interest" description="Disordered" evidence="2">
    <location>
        <begin position="164"/>
        <end position="189"/>
    </location>
</feature>
<evidence type="ECO:0000313" key="4">
    <source>
        <dbReference type="EMBL" id="KAK0578944.1"/>
    </source>
</evidence>
<dbReference type="Pfam" id="PF13920">
    <property type="entry name" value="zf-C3HC4_3"/>
    <property type="match status" value="1"/>
</dbReference>
<dbReference type="EMBL" id="JAUESC010000385">
    <property type="protein sequence ID" value="KAK0578944.1"/>
    <property type="molecule type" value="Genomic_DNA"/>
</dbReference>
<keyword evidence="5" id="KW-1185">Reference proteome</keyword>
<dbReference type="AlphaFoldDB" id="A0AA39RRY4"/>
<gene>
    <name evidence="4" type="ORF">LWI29_018798</name>
</gene>
<dbReference type="PANTHER" id="PTHR46629">
    <property type="entry name" value="OS01G0917900 PROTEIN"/>
    <property type="match status" value="1"/>
</dbReference>
<feature type="compositionally biased region" description="Low complexity" evidence="2">
    <location>
        <begin position="171"/>
        <end position="180"/>
    </location>
</feature>
<feature type="domain" description="RING-type" evidence="3">
    <location>
        <begin position="235"/>
        <end position="273"/>
    </location>
</feature>
<keyword evidence="1" id="KW-0479">Metal-binding</keyword>
<dbReference type="PROSITE" id="PS50089">
    <property type="entry name" value="ZF_RING_2"/>
    <property type="match status" value="1"/>
</dbReference>
<reference evidence="4" key="1">
    <citation type="journal article" date="2022" name="Plant J.">
        <title>Strategies of tolerance reflected in two North American maple genomes.</title>
        <authorList>
            <person name="McEvoy S.L."/>
            <person name="Sezen U.U."/>
            <person name="Trouern-Trend A."/>
            <person name="McMahon S.M."/>
            <person name="Schaberg P.G."/>
            <person name="Yang J."/>
            <person name="Wegrzyn J.L."/>
            <person name="Swenson N.G."/>
        </authorList>
    </citation>
    <scope>NUCLEOTIDE SEQUENCE</scope>
    <source>
        <strain evidence="4">NS2018</strain>
    </source>
</reference>
<evidence type="ECO:0000256" key="2">
    <source>
        <dbReference type="SAM" id="MobiDB-lite"/>
    </source>
</evidence>
<proteinExistence type="predicted"/>
<keyword evidence="1" id="KW-0862">Zinc</keyword>
<comment type="caution">
    <text evidence="4">The sequence shown here is derived from an EMBL/GenBank/DDBJ whole genome shotgun (WGS) entry which is preliminary data.</text>
</comment>
<name>A0AA39RRY4_ACESA</name>
<organism evidence="4 5">
    <name type="scientific">Acer saccharum</name>
    <name type="common">Sugar maple</name>
    <dbReference type="NCBI Taxonomy" id="4024"/>
    <lineage>
        <taxon>Eukaryota</taxon>
        <taxon>Viridiplantae</taxon>
        <taxon>Streptophyta</taxon>
        <taxon>Embryophyta</taxon>
        <taxon>Tracheophyta</taxon>
        <taxon>Spermatophyta</taxon>
        <taxon>Magnoliopsida</taxon>
        <taxon>eudicotyledons</taxon>
        <taxon>Gunneridae</taxon>
        <taxon>Pentapetalae</taxon>
        <taxon>rosids</taxon>
        <taxon>malvids</taxon>
        <taxon>Sapindales</taxon>
        <taxon>Sapindaceae</taxon>
        <taxon>Hippocastanoideae</taxon>
        <taxon>Acereae</taxon>
        <taxon>Acer</taxon>
    </lineage>
</organism>
<dbReference type="CDD" id="cd16449">
    <property type="entry name" value="RING-HC"/>
    <property type="match status" value="1"/>
</dbReference>